<keyword evidence="2" id="KW-0813">Transport</keyword>
<dbReference type="Proteomes" id="UP000310506">
    <property type="component" value="Unassembled WGS sequence"/>
</dbReference>
<evidence type="ECO:0000256" key="2">
    <source>
        <dbReference type="ARBA" id="ARBA00022448"/>
    </source>
</evidence>
<keyword evidence="4 6" id="KW-0067">ATP-binding</keyword>
<dbReference type="PROSITE" id="PS50893">
    <property type="entry name" value="ABC_TRANSPORTER_2"/>
    <property type="match status" value="1"/>
</dbReference>
<evidence type="ECO:0000256" key="1">
    <source>
        <dbReference type="ARBA" id="ARBA00005417"/>
    </source>
</evidence>
<dbReference type="AlphaFoldDB" id="A0A4S3B3N3"/>
<dbReference type="Gene3D" id="3.40.50.300">
    <property type="entry name" value="P-loop containing nucleotide triphosphate hydrolases"/>
    <property type="match status" value="1"/>
</dbReference>
<dbReference type="SUPFAM" id="SSF52540">
    <property type="entry name" value="P-loop containing nucleoside triphosphate hydrolases"/>
    <property type="match status" value="1"/>
</dbReference>
<dbReference type="RefSeq" id="WP_136137849.1">
    <property type="nucleotide sequence ID" value="NZ_SDGV01000034.1"/>
</dbReference>
<accession>A0A4S3B3N3</accession>
<dbReference type="OrthoDB" id="9804819at2"/>
<dbReference type="GO" id="GO:0016887">
    <property type="term" value="F:ATP hydrolysis activity"/>
    <property type="evidence" value="ECO:0007669"/>
    <property type="project" value="InterPro"/>
</dbReference>
<dbReference type="InterPro" id="IPR003439">
    <property type="entry name" value="ABC_transporter-like_ATP-bd"/>
</dbReference>
<dbReference type="InterPro" id="IPR017871">
    <property type="entry name" value="ABC_transporter-like_CS"/>
</dbReference>
<evidence type="ECO:0000313" key="7">
    <source>
        <dbReference type="Proteomes" id="UP000310506"/>
    </source>
</evidence>
<evidence type="ECO:0000313" key="6">
    <source>
        <dbReference type="EMBL" id="THB60183.1"/>
    </source>
</evidence>
<evidence type="ECO:0000256" key="4">
    <source>
        <dbReference type="ARBA" id="ARBA00022840"/>
    </source>
</evidence>
<dbReference type="PROSITE" id="PS00211">
    <property type="entry name" value="ABC_TRANSPORTER_1"/>
    <property type="match status" value="1"/>
</dbReference>
<keyword evidence="7" id="KW-1185">Reference proteome</keyword>
<dbReference type="SMART" id="SM00382">
    <property type="entry name" value="AAA"/>
    <property type="match status" value="1"/>
</dbReference>
<name>A0A4S3B3N3_9ENTE</name>
<gene>
    <name evidence="6" type="ORF">ESZ54_11755</name>
</gene>
<dbReference type="InterPro" id="IPR027417">
    <property type="entry name" value="P-loop_NTPase"/>
</dbReference>
<dbReference type="PANTHER" id="PTHR43335">
    <property type="entry name" value="ABC TRANSPORTER, ATP-BINDING PROTEIN"/>
    <property type="match status" value="1"/>
</dbReference>
<evidence type="ECO:0000256" key="3">
    <source>
        <dbReference type="ARBA" id="ARBA00022741"/>
    </source>
</evidence>
<dbReference type="Pfam" id="PF00005">
    <property type="entry name" value="ABC_tran"/>
    <property type="match status" value="1"/>
</dbReference>
<protein>
    <submittedName>
        <fullName evidence="6">ABC transporter ATP-binding protein</fullName>
    </submittedName>
</protein>
<dbReference type="PANTHER" id="PTHR43335:SF8">
    <property type="entry name" value="ABC TRANSPORTER, ATP-BINDING PROTEIN"/>
    <property type="match status" value="1"/>
</dbReference>
<keyword evidence="3" id="KW-0547">Nucleotide-binding</keyword>
<comment type="caution">
    <text evidence="6">The sequence shown here is derived from an EMBL/GenBank/DDBJ whole genome shotgun (WGS) entry which is preliminary data.</text>
</comment>
<reference evidence="6" key="1">
    <citation type="submission" date="2019-01" db="EMBL/GenBank/DDBJ databases">
        <title>Vagococcus silagei sp. nov. isolated from brewer's grain.</title>
        <authorList>
            <person name="Guu J.-R."/>
        </authorList>
    </citation>
    <scope>NUCLEOTIDE SEQUENCE [LARGE SCALE GENOMIC DNA]</scope>
    <source>
        <strain evidence="6">2B-2</strain>
    </source>
</reference>
<dbReference type="InterPro" id="IPR003593">
    <property type="entry name" value="AAA+_ATPase"/>
</dbReference>
<comment type="similarity">
    <text evidence="1">Belongs to the ABC transporter superfamily.</text>
</comment>
<evidence type="ECO:0000259" key="5">
    <source>
        <dbReference type="PROSITE" id="PS50893"/>
    </source>
</evidence>
<dbReference type="GO" id="GO:0005524">
    <property type="term" value="F:ATP binding"/>
    <property type="evidence" value="ECO:0007669"/>
    <property type="project" value="UniProtKB-KW"/>
</dbReference>
<organism evidence="6 7">
    <name type="scientific">Vagococcus silagei</name>
    <dbReference type="NCBI Taxonomy" id="2508885"/>
    <lineage>
        <taxon>Bacteria</taxon>
        <taxon>Bacillati</taxon>
        <taxon>Bacillota</taxon>
        <taxon>Bacilli</taxon>
        <taxon>Lactobacillales</taxon>
        <taxon>Enterococcaceae</taxon>
        <taxon>Vagococcus</taxon>
    </lineage>
</organism>
<feature type="domain" description="ABC transporter" evidence="5">
    <location>
        <begin position="5"/>
        <end position="233"/>
    </location>
</feature>
<dbReference type="EMBL" id="SDGV01000034">
    <property type="protein sequence ID" value="THB60183.1"/>
    <property type="molecule type" value="Genomic_DNA"/>
</dbReference>
<proteinExistence type="inferred from homology"/>
<sequence>METILELKNISKKFKQQIALDNVNLTIKKGDIYGLIGRNGAGKTTLLKIITSLSKQTSGTIQLFGSNNQKQFINALHRTGSVIETPVAYDNLSAKENLIYYSKLRGVVDNEDIDKMLELVDLANVGKKKSKHFSLGMKQKLGIAIALLSKPDFLILDEPINGLDPIAIVEFRELLKKLNKELNITILISSHILTELYHVANRFGILNQGTLIEELSKEEFEALSRHMITLQIEDTAKTSQLLEQYSINDFKVISGSEINIYDETVEVSQLVRLLSDENIKINGIYKSGVDLESHFKSLVDGEYNQTQMEGF</sequence>